<reference evidence="1" key="1">
    <citation type="submission" date="2021-06" db="EMBL/GenBank/DDBJ databases">
        <authorList>
            <person name="Kallberg Y."/>
            <person name="Tangrot J."/>
            <person name="Rosling A."/>
        </authorList>
    </citation>
    <scope>NUCLEOTIDE SEQUENCE</scope>
    <source>
        <strain evidence="1">FL130A</strain>
    </source>
</reference>
<name>A0A9N9AYK7_9GLOM</name>
<keyword evidence="2" id="KW-1185">Reference proteome</keyword>
<dbReference type="OrthoDB" id="2434658at2759"/>
<accession>A0A9N9AYK7</accession>
<protein>
    <submittedName>
        <fullName evidence="1">7572_t:CDS:1</fullName>
    </submittedName>
</protein>
<evidence type="ECO:0000313" key="1">
    <source>
        <dbReference type="EMBL" id="CAG8548357.1"/>
    </source>
</evidence>
<proteinExistence type="predicted"/>
<dbReference type="Proteomes" id="UP000789508">
    <property type="component" value="Unassembled WGS sequence"/>
</dbReference>
<evidence type="ECO:0000313" key="2">
    <source>
        <dbReference type="Proteomes" id="UP000789508"/>
    </source>
</evidence>
<dbReference type="EMBL" id="CAJVPS010001713">
    <property type="protein sequence ID" value="CAG8548357.1"/>
    <property type="molecule type" value="Genomic_DNA"/>
</dbReference>
<dbReference type="AlphaFoldDB" id="A0A9N9AYK7"/>
<gene>
    <name evidence="1" type="ORF">ALEPTO_LOCUS5752</name>
</gene>
<organism evidence="1 2">
    <name type="scientific">Ambispora leptoticha</name>
    <dbReference type="NCBI Taxonomy" id="144679"/>
    <lineage>
        <taxon>Eukaryota</taxon>
        <taxon>Fungi</taxon>
        <taxon>Fungi incertae sedis</taxon>
        <taxon>Mucoromycota</taxon>
        <taxon>Glomeromycotina</taxon>
        <taxon>Glomeromycetes</taxon>
        <taxon>Archaeosporales</taxon>
        <taxon>Ambisporaceae</taxon>
        <taxon>Ambispora</taxon>
    </lineage>
</organism>
<sequence length="194" mass="22498">MNAGNVFISEITTKFEQLPFVYQVEVLAHVHWYGKNMAIKEQADLEDHYRYNSKDLMNDIYKKQLAKPYNFTQLKQEIARLKYQELAPQVRNESTRLIQLITEAKNKAGKGGFAPIVDLLLETQKQIMQATEASQRDKLNGNMEAYQNILETSLTKEELQTLLTKQSELHQLEQYLRINDQAAQIRQSSPPKPL</sequence>
<comment type="caution">
    <text evidence="1">The sequence shown here is derived from an EMBL/GenBank/DDBJ whole genome shotgun (WGS) entry which is preliminary data.</text>
</comment>